<name>A0AC34GK83_9BILA</name>
<sequence length="135" mass="14319">MGGEIGRRESVIYGPPISSPIGSPHLLSRRPSGNNCHSVPASPMGQRKSTVSVTTAAAPASHRSPPSRSVARGGVREAMLRSKSQSRTALKQEESIYDVIPHEKQLKDLATTEILPKRISINGNGKKSASSTPTP</sequence>
<dbReference type="WBParaSite" id="ES5_v2.g29999.t1">
    <property type="protein sequence ID" value="ES5_v2.g29999.t1"/>
    <property type="gene ID" value="ES5_v2.g29999"/>
</dbReference>
<accession>A0AC34GK83</accession>
<organism evidence="1 2">
    <name type="scientific">Panagrolaimus sp. ES5</name>
    <dbReference type="NCBI Taxonomy" id="591445"/>
    <lineage>
        <taxon>Eukaryota</taxon>
        <taxon>Metazoa</taxon>
        <taxon>Ecdysozoa</taxon>
        <taxon>Nematoda</taxon>
        <taxon>Chromadorea</taxon>
        <taxon>Rhabditida</taxon>
        <taxon>Tylenchina</taxon>
        <taxon>Panagrolaimomorpha</taxon>
        <taxon>Panagrolaimoidea</taxon>
        <taxon>Panagrolaimidae</taxon>
        <taxon>Panagrolaimus</taxon>
    </lineage>
</organism>
<evidence type="ECO:0000313" key="2">
    <source>
        <dbReference type="WBParaSite" id="ES5_v2.g29999.t1"/>
    </source>
</evidence>
<evidence type="ECO:0000313" key="1">
    <source>
        <dbReference type="Proteomes" id="UP000887579"/>
    </source>
</evidence>
<proteinExistence type="predicted"/>
<dbReference type="Proteomes" id="UP000887579">
    <property type="component" value="Unplaced"/>
</dbReference>
<reference evidence="2" key="1">
    <citation type="submission" date="2022-11" db="UniProtKB">
        <authorList>
            <consortium name="WormBaseParasite"/>
        </authorList>
    </citation>
    <scope>IDENTIFICATION</scope>
</reference>
<protein>
    <submittedName>
        <fullName evidence="2">Uncharacterized protein</fullName>
    </submittedName>
</protein>